<dbReference type="NCBIfam" id="TIGR00229">
    <property type="entry name" value="sensory_box"/>
    <property type="match status" value="2"/>
</dbReference>
<dbReference type="SMART" id="SM00086">
    <property type="entry name" value="PAC"/>
    <property type="match status" value="3"/>
</dbReference>
<dbReference type="InterPro" id="IPR000700">
    <property type="entry name" value="PAS-assoc_C"/>
</dbReference>
<dbReference type="InterPro" id="IPR018771">
    <property type="entry name" value="PocR_dom"/>
</dbReference>
<keyword evidence="5" id="KW-0175">Coiled coil</keyword>
<organism evidence="9 10">
    <name type="scientific">Acinetobacter brisouii CIP 110357</name>
    <dbReference type="NCBI Taxonomy" id="1341683"/>
    <lineage>
        <taxon>Bacteria</taxon>
        <taxon>Pseudomonadati</taxon>
        <taxon>Pseudomonadota</taxon>
        <taxon>Gammaproteobacteria</taxon>
        <taxon>Moraxellales</taxon>
        <taxon>Moraxellaceae</taxon>
        <taxon>Acinetobacter</taxon>
    </lineage>
</organism>
<dbReference type="Gene3D" id="3.30.450.20">
    <property type="entry name" value="PAS domain"/>
    <property type="match status" value="3"/>
</dbReference>
<comment type="similarity">
    <text evidence="2">Belongs to the hemerythrin family.</text>
</comment>
<dbReference type="SUPFAM" id="SSF47188">
    <property type="entry name" value="Hemerythrin-like"/>
    <property type="match status" value="1"/>
</dbReference>
<dbReference type="SUPFAM" id="SSF55785">
    <property type="entry name" value="PYP-like sensor domain (PAS domain)"/>
    <property type="match status" value="3"/>
</dbReference>
<dbReference type="InterPro" id="IPR000160">
    <property type="entry name" value="GGDEF_dom"/>
</dbReference>
<dbReference type="InterPro" id="IPR003018">
    <property type="entry name" value="GAF"/>
</dbReference>
<dbReference type="PROSITE" id="PS00550">
    <property type="entry name" value="HEMERYTHRINS"/>
    <property type="match status" value="1"/>
</dbReference>
<dbReference type="GO" id="GO:0006355">
    <property type="term" value="P:regulation of DNA-templated transcription"/>
    <property type="evidence" value="ECO:0007669"/>
    <property type="project" value="InterPro"/>
</dbReference>
<protein>
    <recommendedName>
        <fullName evidence="11">PAS domain S-box protein</fullName>
    </recommendedName>
</protein>
<dbReference type="AlphaFoldDB" id="V2VN47"/>
<dbReference type="Pfam" id="PF13426">
    <property type="entry name" value="PAS_9"/>
    <property type="match status" value="1"/>
</dbReference>
<evidence type="ECO:0000259" key="8">
    <source>
        <dbReference type="PROSITE" id="PS50887"/>
    </source>
</evidence>
<evidence type="ECO:0000259" key="7">
    <source>
        <dbReference type="PROSITE" id="PS50113"/>
    </source>
</evidence>
<evidence type="ECO:0000256" key="4">
    <source>
        <dbReference type="ARBA" id="ARBA00023004"/>
    </source>
</evidence>
<dbReference type="Pfam" id="PF01814">
    <property type="entry name" value="Hemerythrin"/>
    <property type="match status" value="1"/>
</dbReference>
<evidence type="ECO:0000256" key="3">
    <source>
        <dbReference type="ARBA" id="ARBA00022723"/>
    </source>
</evidence>
<dbReference type="SMART" id="SM00091">
    <property type="entry name" value="PAS"/>
    <property type="match status" value="3"/>
</dbReference>
<dbReference type="Gene3D" id="3.30.70.270">
    <property type="match status" value="1"/>
</dbReference>
<dbReference type="InterPro" id="IPR052155">
    <property type="entry name" value="Biofilm_reg_signaling"/>
</dbReference>
<dbReference type="PANTHER" id="PTHR44757">
    <property type="entry name" value="DIGUANYLATE CYCLASE DGCP"/>
    <property type="match status" value="1"/>
</dbReference>
<evidence type="ECO:0000256" key="2">
    <source>
        <dbReference type="ARBA" id="ARBA00010587"/>
    </source>
</evidence>
<dbReference type="Pfam" id="PF00990">
    <property type="entry name" value="GGDEF"/>
    <property type="match status" value="1"/>
</dbReference>
<evidence type="ECO:0000259" key="6">
    <source>
        <dbReference type="PROSITE" id="PS50112"/>
    </source>
</evidence>
<feature type="domain" description="PAS" evidence="6">
    <location>
        <begin position="637"/>
        <end position="713"/>
    </location>
</feature>
<dbReference type="SUPFAM" id="SSF55073">
    <property type="entry name" value="Nucleotide cyclase"/>
    <property type="match status" value="1"/>
</dbReference>
<dbReference type="RefSeq" id="WP_004898315.1">
    <property type="nucleotide sequence ID" value="NZ_BBTI01000010.1"/>
</dbReference>
<dbReference type="Gene3D" id="1.20.120.50">
    <property type="entry name" value="Hemerythrin-like"/>
    <property type="match status" value="1"/>
</dbReference>
<sequence>MHVSFNEVIEFVGNGKIQDLMDSFYQAVGVANAVVDIAGNVVVQTGWQDLCTKFHSKTIKTCICCVENDDVLVQQMTKNEKYTVYHCANGLVKTAAPIFLNGEHVANILTGLFFTEPPHLEFFHSQALELGFNPEDYLESIQKLPIISLQRSQSITELYVKLISTLMTHGLDKLSEQNNQLELNKINDELKQQLQSNRTDLVRLEAREKKIIDASPVPKMLVNSQEKIVYLNPAFTKVFGYSAEDIPSLEAWFENAYLDIHYKRAVRDFWKLNLPLFLYRQKALSKLERTIQCKDGFQRDVLVDMAIIDQYKNEKVIMIVFNDVTDIHQANAIVKQKNQFLQSILEAEPECVMIINHDHHLEEINPAGLSCFEVEDIAQIRDVGILNFIEDNFKEDFKLLSQKVYKGQSGVLEFSILGAKKTKRWLECHATPVKLNSTNESVFGMLAVSRDITERKHTELELSHRNHYLWLNNLILKKLGENLPMKVILDEMMISIEDCHLGTYSSVLLVDKNNKYLIHGAAPSLPRDWVEKIARVPIGEGIGSCGTAAYRGEPVIVDDISTHPYWAAFREDALMNGLRACWSQPIKNATGKVLGTFAIYLRHVAAPTAAQISLLEDYAQLAQLVIERSRLTEALLETQHLYQLIAHNSTDVIWVLELPSLRFSYVSPSVKYLRGWEAEEVMEHSIYRTFPPNMLAAMQEALRTHLKRLVDGDKTARIGSIELEVLHKDGHAIPVETAFNIILNAKGEPIQIIGSSRDISERKAAEAIIRNMAFYDRLTNLPNRRMLEDRLHQLISSCQRLHSRMAMLFIDLDKFKPVNDQYGHAAGDWLLKQVAQRMLSVLRKTDTVARVGGDEFVVLLPDAKIAEHALNIAEKIRLELEQPFVMETGITLYISSSIGIVMYPENADNSRDLLRFGDEAMYYAKKGGRNKIELFKNPAKEIIPNTVELIWRDEFICGQLDIDAEHQKIFKKASQLLQLSAQSGKGQTEAMSAIDQLLDDVAHHFAHEEIILAQFDYKDLQHHVEQHVHLLEQAQLLKEQAEHGEISLEGLVEYVISDVIVGHLRLLGADKKFFSLFSKTKTNTLDV</sequence>
<dbReference type="NCBIfam" id="TIGR00254">
    <property type="entry name" value="GGDEF"/>
    <property type="match status" value="1"/>
</dbReference>
<dbReference type="CDD" id="cd01949">
    <property type="entry name" value="GGDEF"/>
    <property type="match status" value="1"/>
</dbReference>
<evidence type="ECO:0000256" key="5">
    <source>
        <dbReference type="SAM" id="Coils"/>
    </source>
</evidence>
<dbReference type="OrthoDB" id="9812260at2"/>
<proteinExistence type="inferred from homology"/>
<dbReference type="PROSITE" id="PS50112">
    <property type="entry name" value="PAS"/>
    <property type="match status" value="2"/>
</dbReference>
<dbReference type="GO" id="GO:0046872">
    <property type="term" value="F:metal ion binding"/>
    <property type="evidence" value="ECO:0007669"/>
    <property type="project" value="UniProtKB-KW"/>
</dbReference>
<dbReference type="PATRIC" id="fig|1341683.3.peg.2694"/>
<keyword evidence="10" id="KW-1185">Reference proteome</keyword>
<dbReference type="CDD" id="cd00130">
    <property type="entry name" value="PAS"/>
    <property type="match status" value="1"/>
</dbReference>
<reference evidence="9 10" key="1">
    <citation type="submission" date="2013-10" db="EMBL/GenBank/DDBJ databases">
        <title>The Genome Sequence of Acinetobacter brisouii CIP 110357.</title>
        <authorList>
            <consortium name="The Broad Institute Genomics Platform"/>
            <consortium name="The Broad Institute Genome Sequencing Center for Infectious Disease"/>
            <person name="Cerqueira G."/>
            <person name="Feldgarden M."/>
            <person name="Courvalin P."/>
            <person name="Grillot-Courvalin C."/>
            <person name="Clermont D."/>
            <person name="Rocha E."/>
            <person name="Yoon E.-J."/>
            <person name="Nemec A."/>
            <person name="Young S.K."/>
            <person name="Zeng Q."/>
            <person name="Gargeya S."/>
            <person name="Fitzgerald M."/>
            <person name="Abouelleil A."/>
            <person name="Alvarado L."/>
            <person name="Berlin A.M."/>
            <person name="Chapman S.B."/>
            <person name="Gainer-Dewar J."/>
            <person name="Goldberg J."/>
            <person name="Gnerre S."/>
            <person name="Griggs A."/>
            <person name="Gujja S."/>
            <person name="Hansen M."/>
            <person name="Howarth C."/>
            <person name="Imamovic A."/>
            <person name="Ireland A."/>
            <person name="Larimer J."/>
            <person name="McCowan C."/>
            <person name="Murphy C."/>
            <person name="Pearson M."/>
            <person name="Poon T.W."/>
            <person name="Priest M."/>
            <person name="Roberts A."/>
            <person name="Saif S."/>
            <person name="Shea T."/>
            <person name="Sykes S."/>
            <person name="Wortman J."/>
            <person name="Nusbaum C."/>
            <person name="Birren B."/>
        </authorList>
    </citation>
    <scope>NUCLEOTIDE SEQUENCE [LARGE SCALE GENOMIC DNA]</scope>
    <source>
        <strain evidence="9 10">CIP 110357</strain>
    </source>
</reference>
<dbReference type="Pfam" id="PF13185">
    <property type="entry name" value="GAF_2"/>
    <property type="match status" value="1"/>
</dbReference>
<feature type="domain" description="GGDEF" evidence="8">
    <location>
        <begin position="803"/>
        <end position="937"/>
    </location>
</feature>
<feature type="coiled-coil region" evidence="5">
    <location>
        <begin position="171"/>
        <end position="207"/>
    </location>
</feature>
<dbReference type="InterPro" id="IPR012312">
    <property type="entry name" value="Hemerythrin-like"/>
</dbReference>
<dbReference type="SUPFAM" id="SSF55781">
    <property type="entry name" value="GAF domain-like"/>
    <property type="match status" value="1"/>
</dbReference>
<dbReference type="InterPro" id="IPR000014">
    <property type="entry name" value="PAS"/>
</dbReference>
<dbReference type="STRING" id="396323.VH98_03370"/>
<dbReference type="InterPro" id="IPR029787">
    <property type="entry name" value="Nucleotide_cyclase"/>
</dbReference>
<dbReference type="InterPro" id="IPR012827">
    <property type="entry name" value="Hemerythrin_metal-bd"/>
</dbReference>
<dbReference type="FunFam" id="3.30.70.270:FF:000001">
    <property type="entry name" value="Diguanylate cyclase domain protein"/>
    <property type="match status" value="1"/>
</dbReference>
<dbReference type="PANTHER" id="PTHR44757:SF2">
    <property type="entry name" value="BIOFILM ARCHITECTURE MAINTENANCE PROTEIN MBAA"/>
    <property type="match status" value="1"/>
</dbReference>
<dbReference type="PROSITE" id="PS50887">
    <property type="entry name" value="GGDEF"/>
    <property type="match status" value="1"/>
</dbReference>
<dbReference type="SMART" id="SM00267">
    <property type="entry name" value="GGDEF"/>
    <property type="match status" value="1"/>
</dbReference>
<dbReference type="Proteomes" id="UP000018418">
    <property type="component" value="Unassembled WGS sequence"/>
</dbReference>
<evidence type="ECO:0000256" key="1">
    <source>
        <dbReference type="ARBA" id="ARBA00001946"/>
    </source>
</evidence>
<dbReference type="NCBIfam" id="TIGR02481">
    <property type="entry name" value="hemeryth_dom"/>
    <property type="match status" value="1"/>
</dbReference>
<evidence type="ECO:0000313" key="10">
    <source>
        <dbReference type="Proteomes" id="UP000018418"/>
    </source>
</evidence>
<dbReference type="HOGENOM" id="CLU_009908_0_0_6"/>
<dbReference type="InterPro" id="IPR029016">
    <property type="entry name" value="GAF-like_dom_sf"/>
</dbReference>
<dbReference type="InterPro" id="IPR016131">
    <property type="entry name" value="Haemerythrin_Fe_BS"/>
</dbReference>
<dbReference type="InterPro" id="IPR043128">
    <property type="entry name" value="Rev_trsase/Diguanyl_cyclase"/>
</dbReference>
<dbReference type="PROSITE" id="PS50113">
    <property type="entry name" value="PAC"/>
    <property type="match status" value="2"/>
</dbReference>
<dbReference type="InterPro" id="IPR035965">
    <property type="entry name" value="PAS-like_dom_sf"/>
</dbReference>
<keyword evidence="3" id="KW-0479">Metal-binding</keyword>
<dbReference type="InterPro" id="IPR013767">
    <property type="entry name" value="PAS_fold"/>
</dbReference>
<comment type="caution">
    <text evidence="9">The sequence shown here is derived from an EMBL/GenBank/DDBJ whole genome shotgun (WGS) entry which is preliminary data.</text>
</comment>
<dbReference type="InterPro" id="IPR035938">
    <property type="entry name" value="Hemerythrin-like_sf"/>
</dbReference>
<comment type="cofactor">
    <cofactor evidence="1">
        <name>Mg(2+)</name>
        <dbReference type="ChEBI" id="CHEBI:18420"/>
    </cofactor>
</comment>
<dbReference type="Gene3D" id="3.30.450.40">
    <property type="match status" value="1"/>
</dbReference>
<evidence type="ECO:0000313" key="9">
    <source>
        <dbReference type="EMBL" id="ESK49154.1"/>
    </source>
</evidence>
<feature type="domain" description="PAS" evidence="6">
    <location>
        <begin position="204"/>
        <end position="246"/>
    </location>
</feature>
<name>V2VN47_9GAMM</name>
<dbReference type="Pfam" id="PF00989">
    <property type="entry name" value="PAS"/>
    <property type="match status" value="2"/>
</dbReference>
<dbReference type="InterPro" id="IPR001610">
    <property type="entry name" value="PAC"/>
</dbReference>
<dbReference type="EMBL" id="AYEU01000010">
    <property type="protein sequence ID" value="ESK49154.1"/>
    <property type="molecule type" value="Genomic_DNA"/>
</dbReference>
<keyword evidence="4" id="KW-0408">Iron</keyword>
<dbReference type="Pfam" id="PF10114">
    <property type="entry name" value="PocR"/>
    <property type="match status" value="1"/>
</dbReference>
<feature type="domain" description="PAC" evidence="7">
    <location>
        <begin position="719"/>
        <end position="771"/>
    </location>
</feature>
<gene>
    <name evidence="9" type="ORF">P255_02729</name>
</gene>
<feature type="domain" description="PAC" evidence="7">
    <location>
        <begin position="410"/>
        <end position="464"/>
    </location>
</feature>
<dbReference type="SMART" id="SM00065">
    <property type="entry name" value="GAF"/>
    <property type="match status" value="1"/>
</dbReference>
<accession>V2VN47</accession>
<evidence type="ECO:0008006" key="11">
    <source>
        <dbReference type="Google" id="ProtNLM"/>
    </source>
</evidence>
<dbReference type="CDD" id="cd12107">
    <property type="entry name" value="Hemerythrin"/>
    <property type="match status" value="1"/>
</dbReference>
<dbReference type="GO" id="GO:0003824">
    <property type="term" value="F:catalytic activity"/>
    <property type="evidence" value="ECO:0007669"/>
    <property type="project" value="UniProtKB-ARBA"/>
</dbReference>